<evidence type="ECO:0000313" key="7">
    <source>
        <dbReference type="EMBL" id="TKA63555.1"/>
    </source>
</evidence>
<evidence type="ECO:0000256" key="2">
    <source>
        <dbReference type="ARBA" id="ARBA00022737"/>
    </source>
</evidence>
<dbReference type="GO" id="GO:0016887">
    <property type="term" value="F:ATP hydrolysis activity"/>
    <property type="evidence" value="ECO:0007669"/>
    <property type="project" value="InterPro"/>
</dbReference>
<dbReference type="OrthoDB" id="8061355at2759"/>
<keyword evidence="5" id="KW-0812">Transmembrane</keyword>
<evidence type="ECO:0000256" key="4">
    <source>
        <dbReference type="ARBA" id="ARBA00022840"/>
    </source>
</evidence>
<dbReference type="GO" id="GO:0016020">
    <property type="term" value="C:membrane"/>
    <property type="evidence" value="ECO:0007669"/>
    <property type="project" value="InterPro"/>
</dbReference>
<dbReference type="PANTHER" id="PTHR19229">
    <property type="entry name" value="ATP-BINDING CASSETTE TRANSPORTER SUBFAMILY A ABCA"/>
    <property type="match status" value="1"/>
</dbReference>
<gene>
    <name evidence="7" type="ORF">B0A55_13702</name>
</gene>
<dbReference type="CDD" id="cd03263">
    <property type="entry name" value="ABC_subfamily_A"/>
    <property type="match status" value="1"/>
</dbReference>
<dbReference type="InterPro" id="IPR003439">
    <property type="entry name" value="ABC_transporter-like_ATP-bd"/>
</dbReference>
<dbReference type="PROSITE" id="PS50893">
    <property type="entry name" value="ABC_TRANSPORTER_2"/>
    <property type="match status" value="1"/>
</dbReference>
<dbReference type="Gene3D" id="3.40.50.300">
    <property type="entry name" value="P-loop containing nucleotide triphosphate hydrolases"/>
    <property type="match status" value="1"/>
</dbReference>
<accession>A0A4U0WPL3</accession>
<dbReference type="GO" id="GO:0005319">
    <property type="term" value="F:lipid transporter activity"/>
    <property type="evidence" value="ECO:0007669"/>
    <property type="project" value="TreeGrafter"/>
</dbReference>
<keyword evidence="4" id="KW-0067">ATP-binding</keyword>
<evidence type="ECO:0000313" key="8">
    <source>
        <dbReference type="Proteomes" id="UP000309340"/>
    </source>
</evidence>
<dbReference type="AlphaFoldDB" id="A0A4U0WPL3"/>
<keyword evidence="1" id="KW-0813">Transport</keyword>
<dbReference type="InterPro" id="IPR026082">
    <property type="entry name" value="ABCA"/>
</dbReference>
<evidence type="ECO:0000256" key="3">
    <source>
        <dbReference type="ARBA" id="ARBA00022741"/>
    </source>
</evidence>
<sequence length="500" mass="54605">MCIITYVPAADTNRDINIATWTIGAFFPSANLLRALFLTFNEFSVLCHGTKVASYPGGWDVYGSCIAYLIIQSVLLATFLVAYDSGWRPAVLGRKKHKAQELEETDDVDPAVYPEAVRVEQCKDELRVLHATKAFGLNVAVQDVSFGVPKGETFALLGPNGAGKSTTIGLIRGDTRPSEGQSDILIEDTSIISHRAAARSNLGVCPQFDAMDQMTAIEHLRFYARARGVPNVEHNVEQVLHAVGLAPFKSRMAGKLSGGNKRKLSLGIALIGNPSVVLLDEPSSGMDAASKRVMWRTLRAVSAGRSLVLTTHSMEEADALADRAGIMARKMLALGTSDQLRKKHGDAYHVHLVHRNAPNTSESEMNNIKAFIQRTFPGAVTEERVFHGQLRFSVPNDRTAGYDDTPEILDKSGTVTSASPAHASSRTGISALFAELEASKEKLGFEYYSVSQATLDQVFLSIVNKHNVMEENYVREHPKAKGTVLQRLGRGVKDRVHLCF</sequence>
<proteinExistence type="predicted"/>
<dbReference type="SUPFAM" id="SSF52540">
    <property type="entry name" value="P-loop containing nucleoside triphosphate hydrolases"/>
    <property type="match status" value="1"/>
</dbReference>
<dbReference type="SMART" id="SM00382">
    <property type="entry name" value="AAA"/>
    <property type="match status" value="1"/>
</dbReference>
<evidence type="ECO:0000256" key="1">
    <source>
        <dbReference type="ARBA" id="ARBA00022448"/>
    </source>
</evidence>
<dbReference type="PANTHER" id="PTHR19229:SF36">
    <property type="entry name" value="ATP-BINDING CASSETTE SUB-FAMILY A MEMBER 2"/>
    <property type="match status" value="1"/>
</dbReference>
<name>A0A4U0WPL3_9PEZI</name>
<feature type="domain" description="ABC transporter" evidence="6">
    <location>
        <begin position="126"/>
        <end position="353"/>
    </location>
</feature>
<dbReference type="FunFam" id="3.40.50.300:FF:001345">
    <property type="entry name" value="Related to ABC transporter"/>
    <property type="match status" value="1"/>
</dbReference>
<dbReference type="InterPro" id="IPR027417">
    <property type="entry name" value="P-loop_NTPase"/>
</dbReference>
<dbReference type="PROSITE" id="PS00211">
    <property type="entry name" value="ABC_TRANSPORTER_1"/>
    <property type="match status" value="1"/>
</dbReference>
<keyword evidence="5" id="KW-0472">Membrane</keyword>
<dbReference type="Pfam" id="PF00005">
    <property type="entry name" value="ABC_tran"/>
    <property type="match status" value="1"/>
</dbReference>
<keyword evidence="5" id="KW-1133">Transmembrane helix</keyword>
<dbReference type="InterPro" id="IPR017871">
    <property type="entry name" value="ABC_transporter-like_CS"/>
</dbReference>
<evidence type="ECO:0000259" key="6">
    <source>
        <dbReference type="PROSITE" id="PS50893"/>
    </source>
</evidence>
<organism evidence="7 8">
    <name type="scientific">Friedmanniomyces simplex</name>
    <dbReference type="NCBI Taxonomy" id="329884"/>
    <lineage>
        <taxon>Eukaryota</taxon>
        <taxon>Fungi</taxon>
        <taxon>Dikarya</taxon>
        <taxon>Ascomycota</taxon>
        <taxon>Pezizomycotina</taxon>
        <taxon>Dothideomycetes</taxon>
        <taxon>Dothideomycetidae</taxon>
        <taxon>Mycosphaerellales</taxon>
        <taxon>Teratosphaeriaceae</taxon>
        <taxon>Friedmanniomyces</taxon>
    </lineage>
</organism>
<keyword evidence="8" id="KW-1185">Reference proteome</keyword>
<dbReference type="InterPro" id="IPR003593">
    <property type="entry name" value="AAA+_ATPase"/>
</dbReference>
<feature type="transmembrane region" description="Helical" evidence="5">
    <location>
        <begin position="61"/>
        <end position="83"/>
    </location>
</feature>
<dbReference type="GO" id="GO:0005524">
    <property type="term" value="F:ATP binding"/>
    <property type="evidence" value="ECO:0007669"/>
    <property type="project" value="UniProtKB-KW"/>
</dbReference>
<dbReference type="STRING" id="329884.A0A4U0WPL3"/>
<dbReference type="EMBL" id="NAJQ01000930">
    <property type="protein sequence ID" value="TKA63555.1"/>
    <property type="molecule type" value="Genomic_DNA"/>
</dbReference>
<dbReference type="GO" id="GO:0140359">
    <property type="term" value="F:ABC-type transporter activity"/>
    <property type="evidence" value="ECO:0007669"/>
    <property type="project" value="InterPro"/>
</dbReference>
<keyword evidence="2" id="KW-0677">Repeat</keyword>
<evidence type="ECO:0000256" key="5">
    <source>
        <dbReference type="SAM" id="Phobius"/>
    </source>
</evidence>
<keyword evidence="3" id="KW-0547">Nucleotide-binding</keyword>
<reference evidence="7 8" key="1">
    <citation type="submission" date="2017-03" db="EMBL/GenBank/DDBJ databases">
        <title>Genomes of endolithic fungi from Antarctica.</title>
        <authorList>
            <person name="Coleine C."/>
            <person name="Masonjones S."/>
            <person name="Stajich J.E."/>
        </authorList>
    </citation>
    <scope>NUCLEOTIDE SEQUENCE [LARGE SCALE GENOMIC DNA]</scope>
    <source>
        <strain evidence="7 8">CCFEE 5184</strain>
    </source>
</reference>
<dbReference type="Proteomes" id="UP000309340">
    <property type="component" value="Unassembled WGS sequence"/>
</dbReference>
<protein>
    <recommendedName>
        <fullName evidence="6">ABC transporter domain-containing protein</fullName>
    </recommendedName>
</protein>
<comment type="caution">
    <text evidence="7">The sequence shown here is derived from an EMBL/GenBank/DDBJ whole genome shotgun (WGS) entry which is preliminary data.</text>
</comment>